<reference evidence="10" key="1">
    <citation type="submission" date="2016-10" db="EMBL/GenBank/DDBJ databases">
        <authorList>
            <person name="Varghese N."/>
            <person name="Submissions S."/>
        </authorList>
    </citation>
    <scope>NUCLEOTIDE SEQUENCE [LARGE SCALE GENOMIC DNA]</scope>
    <source>
        <strain evidence="10">LMG 25555</strain>
    </source>
</reference>
<keyword evidence="5 7" id="KW-0574">Periplasm</keyword>
<dbReference type="OrthoDB" id="9796814at2"/>
<dbReference type="Pfam" id="PF04234">
    <property type="entry name" value="CopC"/>
    <property type="match status" value="1"/>
</dbReference>
<accession>A0A0J6G2B1</accession>
<gene>
    <name evidence="10" type="ORF">SAMN04489800_3873</name>
</gene>
<feature type="signal peptide" evidence="8">
    <location>
        <begin position="1"/>
        <end position="29"/>
    </location>
</feature>
<evidence type="ECO:0000313" key="10">
    <source>
        <dbReference type="EMBL" id="SEF04212.1"/>
    </source>
</evidence>
<evidence type="ECO:0000256" key="4">
    <source>
        <dbReference type="ARBA" id="ARBA00022729"/>
    </source>
</evidence>
<evidence type="ECO:0000256" key="3">
    <source>
        <dbReference type="ARBA" id="ARBA00022723"/>
    </source>
</evidence>
<evidence type="ECO:0000256" key="6">
    <source>
        <dbReference type="ARBA" id="ARBA00023008"/>
    </source>
</evidence>
<dbReference type="Gene3D" id="2.60.40.1220">
    <property type="match status" value="1"/>
</dbReference>
<keyword evidence="11" id="KW-1185">Reference proteome</keyword>
<dbReference type="AlphaFoldDB" id="A0A0J6G2B1"/>
<sequence>MAATLLKKVLNTAALLTLMAGASAAFAHAHLEQSTPAADSTVNTADQLRLVFTEGVEQAFTKVVVTHDQAPVALSSIKTEPANKKVLIVTPAKPLPVGTYHVKWNAVSVDTHKSAGDYSFTVSN</sequence>
<evidence type="ECO:0000256" key="5">
    <source>
        <dbReference type="ARBA" id="ARBA00022764"/>
    </source>
</evidence>
<feature type="domain" description="CopC" evidence="9">
    <location>
        <begin position="28"/>
        <end position="122"/>
    </location>
</feature>
<dbReference type="GO" id="GO:0046688">
    <property type="term" value="P:response to copper ion"/>
    <property type="evidence" value="ECO:0007669"/>
    <property type="project" value="UniProtKB-UniRule"/>
</dbReference>
<comment type="subcellular location">
    <subcellularLocation>
        <location evidence="1 7">Periplasm</location>
    </subcellularLocation>
</comment>
<evidence type="ECO:0000259" key="9">
    <source>
        <dbReference type="Pfam" id="PF04234"/>
    </source>
</evidence>
<dbReference type="InterPro" id="IPR007348">
    <property type="entry name" value="CopC_dom"/>
</dbReference>
<protein>
    <recommendedName>
        <fullName evidence="7">Copper resistance protein C</fullName>
    </recommendedName>
</protein>
<keyword evidence="4 7" id="KW-0732">Signal</keyword>
<dbReference type="Proteomes" id="UP000183613">
    <property type="component" value="Unassembled WGS sequence"/>
</dbReference>
<dbReference type="InterPro" id="IPR047685">
    <property type="entry name" value="CopC-like"/>
</dbReference>
<dbReference type="PATRIC" id="fig|882211.3.peg.3192"/>
<dbReference type="InterPro" id="IPR014756">
    <property type="entry name" value="Ig_E-set"/>
</dbReference>
<evidence type="ECO:0000256" key="8">
    <source>
        <dbReference type="SAM" id="SignalP"/>
    </source>
</evidence>
<dbReference type="RefSeq" id="WP_048360881.1">
    <property type="nucleotide sequence ID" value="NZ_FNUD01000002.1"/>
</dbReference>
<dbReference type="NCBIfam" id="NF033814">
    <property type="entry name" value="copper_CopC"/>
    <property type="match status" value="1"/>
</dbReference>
<keyword evidence="6 7" id="KW-0186">Copper</keyword>
<comment type="function">
    <text evidence="7">Involved in copper resistance.</text>
</comment>
<name>A0A0J6G2B1_PSEDM</name>
<evidence type="ECO:0000256" key="7">
    <source>
        <dbReference type="RuleBase" id="RU369037"/>
    </source>
</evidence>
<evidence type="ECO:0000256" key="2">
    <source>
        <dbReference type="ARBA" id="ARBA00010509"/>
    </source>
</evidence>
<dbReference type="GO" id="GO:0005507">
    <property type="term" value="F:copper ion binding"/>
    <property type="evidence" value="ECO:0007669"/>
    <property type="project" value="UniProtKB-UniRule"/>
</dbReference>
<dbReference type="GO" id="GO:0006825">
    <property type="term" value="P:copper ion transport"/>
    <property type="evidence" value="ECO:0007669"/>
    <property type="project" value="InterPro"/>
</dbReference>
<proteinExistence type="inferred from homology"/>
<dbReference type="SUPFAM" id="SSF81296">
    <property type="entry name" value="E set domains"/>
    <property type="match status" value="1"/>
</dbReference>
<comment type="caution">
    <text evidence="10">The sequence shown here is derived from an EMBL/GenBank/DDBJ whole genome shotgun (WGS) entry which is preliminary data.</text>
</comment>
<dbReference type="PANTHER" id="PTHR34820">
    <property type="entry name" value="INNER MEMBRANE PROTEIN YEBZ"/>
    <property type="match status" value="1"/>
</dbReference>
<dbReference type="GO" id="GO:0005886">
    <property type="term" value="C:plasma membrane"/>
    <property type="evidence" value="ECO:0007669"/>
    <property type="project" value="TreeGrafter"/>
</dbReference>
<keyword evidence="3 7" id="KW-0479">Metal-binding</keyword>
<dbReference type="PANTHER" id="PTHR34820:SF4">
    <property type="entry name" value="INNER MEMBRANE PROTEIN YEBZ"/>
    <property type="match status" value="1"/>
</dbReference>
<feature type="chain" id="PRO_5009776948" description="Copper resistance protein C" evidence="8">
    <location>
        <begin position="30"/>
        <end position="124"/>
    </location>
</feature>
<dbReference type="InterPro" id="IPR014755">
    <property type="entry name" value="Cu-Rt/internalin_Ig-like"/>
</dbReference>
<dbReference type="InterPro" id="IPR032694">
    <property type="entry name" value="CopC/D"/>
</dbReference>
<comment type="similarity">
    <text evidence="2 7">Belongs to the CopC family.</text>
</comment>
<dbReference type="EMBL" id="FNUD01000002">
    <property type="protein sequence ID" value="SEF04212.1"/>
    <property type="molecule type" value="Genomic_DNA"/>
</dbReference>
<organism evidence="10 11">
    <name type="scientific">Pseudomonas deceptionensis</name>
    <dbReference type="NCBI Taxonomy" id="882211"/>
    <lineage>
        <taxon>Bacteria</taxon>
        <taxon>Pseudomonadati</taxon>
        <taxon>Pseudomonadota</taxon>
        <taxon>Gammaproteobacteria</taxon>
        <taxon>Pseudomonadales</taxon>
        <taxon>Pseudomonadaceae</taxon>
        <taxon>Pseudomonas</taxon>
    </lineage>
</organism>
<dbReference type="GO" id="GO:0042597">
    <property type="term" value="C:periplasmic space"/>
    <property type="evidence" value="ECO:0007669"/>
    <property type="project" value="UniProtKB-SubCell"/>
</dbReference>
<evidence type="ECO:0000256" key="1">
    <source>
        <dbReference type="ARBA" id="ARBA00004418"/>
    </source>
</evidence>
<evidence type="ECO:0000313" key="11">
    <source>
        <dbReference type="Proteomes" id="UP000183613"/>
    </source>
</evidence>